<feature type="domain" description="SHSP" evidence="3">
    <location>
        <begin position="59"/>
        <end position="169"/>
    </location>
</feature>
<dbReference type="PROSITE" id="PS01031">
    <property type="entry name" value="SHSP"/>
    <property type="match status" value="1"/>
</dbReference>
<evidence type="ECO:0000313" key="4">
    <source>
        <dbReference type="EMBL" id="MBK1619081.1"/>
    </source>
</evidence>
<protein>
    <recommendedName>
        <fullName evidence="3">SHSP domain-containing protein</fullName>
    </recommendedName>
</protein>
<sequence length="169" mass="19756">MSTKEKSLKKETGRKQAQTLQVRENRWLDDMDRAFDRMMNRGVLQPFRSLWPDWAPFQPDLDIRVPRVDMVDRDDELLIRAEVPGIDKEHLHLDLAGDLLTIHGERQHEETQEGDHLYRSEIVHGAFSRSIRLPTGLNTEAVDASFKNGILEVHLPKREETKRQKIEVK</sequence>
<name>A0A9X1B4U0_9GAMM</name>
<comment type="similarity">
    <text evidence="1 2">Belongs to the small heat shock protein (HSP20) family.</text>
</comment>
<dbReference type="SUPFAM" id="SSF49764">
    <property type="entry name" value="HSP20-like chaperones"/>
    <property type="match status" value="1"/>
</dbReference>
<gene>
    <name evidence="4" type="ORF">CKO42_11685</name>
</gene>
<dbReference type="RefSeq" id="WP_200244037.1">
    <property type="nucleotide sequence ID" value="NZ_NRRY01000017.1"/>
</dbReference>
<keyword evidence="5" id="KW-1185">Reference proteome</keyword>
<evidence type="ECO:0000256" key="2">
    <source>
        <dbReference type="RuleBase" id="RU003616"/>
    </source>
</evidence>
<evidence type="ECO:0000259" key="3">
    <source>
        <dbReference type="PROSITE" id="PS01031"/>
    </source>
</evidence>
<dbReference type="InterPro" id="IPR031107">
    <property type="entry name" value="Small_HSP"/>
</dbReference>
<dbReference type="Proteomes" id="UP001138768">
    <property type="component" value="Unassembled WGS sequence"/>
</dbReference>
<dbReference type="AlphaFoldDB" id="A0A9X1B4U0"/>
<dbReference type="PANTHER" id="PTHR11527">
    <property type="entry name" value="HEAT-SHOCK PROTEIN 20 FAMILY MEMBER"/>
    <property type="match status" value="1"/>
</dbReference>
<comment type="caution">
    <text evidence="4">The sequence shown here is derived from an EMBL/GenBank/DDBJ whole genome shotgun (WGS) entry which is preliminary data.</text>
</comment>
<evidence type="ECO:0000256" key="1">
    <source>
        <dbReference type="PROSITE-ProRule" id="PRU00285"/>
    </source>
</evidence>
<dbReference type="Gene3D" id="2.60.40.790">
    <property type="match status" value="1"/>
</dbReference>
<dbReference type="Pfam" id="PF00011">
    <property type="entry name" value="HSP20"/>
    <property type="match status" value="1"/>
</dbReference>
<accession>A0A9X1B4U0</accession>
<dbReference type="CDD" id="cd06464">
    <property type="entry name" value="ACD_sHsps-like"/>
    <property type="match status" value="1"/>
</dbReference>
<dbReference type="InterPro" id="IPR002068">
    <property type="entry name" value="A-crystallin/Hsp20_dom"/>
</dbReference>
<reference evidence="4 5" key="1">
    <citation type="journal article" date="2020" name="Microorganisms">
        <title>Osmotic Adaptation and Compatible Solute Biosynthesis of Phototrophic Bacteria as Revealed from Genome Analyses.</title>
        <authorList>
            <person name="Imhoff J.F."/>
            <person name="Rahn T."/>
            <person name="Kunzel S."/>
            <person name="Keller A."/>
            <person name="Neulinger S.C."/>
        </authorList>
    </citation>
    <scope>NUCLEOTIDE SEQUENCE [LARGE SCALE GENOMIC DNA]</scope>
    <source>
        <strain evidence="4 5">DSM 25653</strain>
    </source>
</reference>
<organism evidence="4 5">
    <name type="scientific">Lamprobacter modestohalophilus</name>
    <dbReference type="NCBI Taxonomy" id="1064514"/>
    <lineage>
        <taxon>Bacteria</taxon>
        <taxon>Pseudomonadati</taxon>
        <taxon>Pseudomonadota</taxon>
        <taxon>Gammaproteobacteria</taxon>
        <taxon>Chromatiales</taxon>
        <taxon>Chromatiaceae</taxon>
        <taxon>Lamprobacter</taxon>
    </lineage>
</organism>
<dbReference type="InterPro" id="IPR008978">
    <property type="entry name" value="HSP20-like_chaperone"/>
</dbReference>
<proteinExistence type="inferred from homology"/>
<dbReference type="EMBL" id="NRRY01000017">
    <property type="protein sequence ID" value="MBK1619081.1"/>
    <property type="molecule type" value="Genomic_DNA"/>
</dbReference>
<evidence type="ECO:0000313" key="5">
    <source>
        <dbReference type="Proteomes" id="UP001138768"/>
    </source>
</evidence>